<evidence type="ECO:0008006" key="5">
    <source>
        <dbReference type="Google" id="ProtNLM"/>
    </source>
</evidence>
<dbReference type="InterPro" id="IPR007761">
    <property type="entry name" value="MtlR-like"/>
</dbReference>
<dbReference type="RefSeq" id="WP_134255224.1">
    <property type="nucleotide sequence ID" value="NZ_CADDZZ010000001.1"/>
</dbReference>
<protein>
    <recommendedName>
        <fullName evidence="5">DUF4145 domain-containing protein</fullName>
    </recommendedName>
</protein>
<evidence type="ECO:0000313" key="2">
    <source>
        <dbReference type="EMBL" id="TEU48099.1"/>
    </source>
</evidence>
<dbReference type="AlphaFoldDB" id="A0A6N4JPH2"/>
<dbReference type="GO" id="GO:0045892">
    <property type="term" value="P:negative regulation of DNA-templated transcription"/>
    <property type="evidence" value="ECO:0007669"/>
    <property type="project" value="TreeGrafter"/>
</dbReference>
<dbReference type="PANTHER" id="PTHR37941:SF1">
    <property type="entry name" value="FUMARASE E-RELATED"/>
    <property type="match status" value="1"/>
</dbReference>
<dbReference type="EMBL" id="SNSQ01000015">
    <property type="protein sequence ID" value="TEU48099.1"/>
    <property type="molecule type" value="Genomic_DNA"/>
</dbReference>
<reference evidence="2 3" key="1">
    <citation type="submission" date="2019-03" db="EMBL/GenBank/DDBJ databases">
        <title>Burkholderia cepacia outbreak.</title>
        <authorList>
            <person name="Farzana R."/>
            <person name="Walsh T.R."/>
        </authorList>
    </citation>
    <scope>NUCLEOTIDE SEQUENCE [LARGE SCALE GENOMIC DNA]</scope>
    <source>
        <strain evidence="2">D13</strain>
        <strain evidence="3">d13</strain>
    </source>
</reference>
<evidence type="ECO:0000313" key="3">
    <source>
        <dbReference type="Proteomes" id="UP000298234"/>
    </source>
</evidence>
<dbReference type="SUPFAM" id="SSF158668">
    <property type="entry name" value="MtlR-like"/>
    <property type="match status" value="1"/>
</dbReference>
<dbReference type="Proteomes" id="UP000298234">
    <property type="component" value="Unassembled WGS sequence"/>
</dbReference>
<evidence type="ECO:0000313" key="1">
    <source>
        <dbReference type="EMBL" id="MBH9700445.1"/>
    </source>
</evidence>
<sequence>MTGAKFANYPEGWRSPEEAKERMKVILTHVFKLMNSLAHESERASVILAVAWLDSDLEKVLKKVLHPCSGSGDNLLDSDRPLGAFSAKITLARRIGVIDHEVESALQILRRMRNEFAHELEASTLSSDRNRDRLTELGKRFEHWNVYQTGISMGLAKNFNISPEHEKMLICVTCIVVLFQIGLNTLRKVDVGTAISI</sequence>
<accession>A0A6N4JPH2</accession>
<dbReference type="Proteomes" id="UP000645612">
    <property type="component" value="Unassembled WGS sequence"/>
</dbReference>
<gene>
    <name evidence="2" type="ORF">E3D37_15595</name>
    <name evidence="1" type="ORF">JAO13_28780</name>
</gene>
<dbReference type="EMBL" id="JAEDXG010000033">
    <property type="protein sequence ID" value="MBH9700445.1"/>
    <property type="molecule type" value="Genomic_DNA"/>
</dbReference>
<dbReference type="InterPro" id="IPR038026">
    <property type="entry name" value="MtlR-like_sf"/>
</dbReference>
<dbReference type="PANTHER" id="PTHR37941">
    <property type="entry name" value="FUMARASE E-RELATED"/>
    <property type="match status" value="1"/>
</dbReference>
<dbReference type="Gene3D" id="1.20.120.330">
    <property type="entry name" value="Nucleotidyltransferases domain 2"/>
    <property type="match status" value="1"/>
</dbReference>
<proteinExistence type="predicted"/>
<organism evidence="1 4">
    <name type="scientific">Burkholderia cepacia</name>
    <name type="common">Pseudomonas cepacia</name>
    <dbReference type="NCBI Taxonomy" id="292"/>
    <lineage>
        <taxon>Bacteria</taxon>
        <taxon>Pseudomonadati</taxon>
        <taxon>Pseudomonadota</taxon>
        <taxon>Betaproteobacteria</taxon>
        <taxon>Burkholderiales</taxon>
        <taxon>Burkholderiaceae</taxon>
        <taxon>Burkholderia</taxon>
        <taxon>Burkholderia cepacia complex</taxon>
    </lineage>
</organism>
<reference evidence="1" key="2">
    <citation type="submission" date="2020-12" db="EMBL/GenBank/DDBJ databases">
        <title>Burkholderia cepacia complex in Mexico.</title>
        <authorList>
            <person name="Estrada P."/>
        </authorList>
    </citation>
    <scope>NUCLEOTIDE SEQUENCE</scope>
    <source>
        <strain evidence="1">871</strain>
    </source>
</reference>
<comment type="caution">
    <text evidence="1">The sequence shown here is derived from an EMBL/GenBank/DDBJ whole genome shotgun (WGS) entry which is preliminary data.</text>
</comment>
<name>A0A6N4JPH2_BURCE</name>
<evidence type="ECO:0000313" key="4">
    <source>
        <dbReference type="Proteomes" id="UP000645612"/>
    </source>
</evidence>